<evidence type="ECO:0000256" key="1">
    <source>
        <dbReference type="SAM" id="Phobius"/>
    </source>
</evidence>
<keyword evidence="1" id="KW-0472">Membrane</keyword>
<feature type="transmembrane region" description="Helical" evidence="1">
    <location>
        <begin position="266"/>
        <end position="285"/>
    </location>
</feature>
<feature type="transmembrane region" description="Helical" evidence="1">
    <location>
        <begin position="216"/>
        <end position="234"/>
    </location>
</feature>
<dbReference type="GO" id="GO:0004175">
    <property type="term" value="F:endopeptidase activity"/>
    <property type="evidence" value="ECO:0007669"/>
    <property type="project" value="UniProtKB-ARBA"/>
</dbReference>
<keyword evidence="1" id="KW-1133">Transmembrane helix</keyword>
<feature type="domain" description="CAAX prenyl protease 2/Lysostaphin resistance protein A-like" evidence="2">
    <location>
        <begin position="181"/>
        <end position="274"/>
    </location>
</feature>
<evidence type="ECO:0000259" key="2">
    <source>
        <dbReference type="Pfam" id="PF02517"/>
    </source>
</evidence>
<sequence length="288" mass="31255">MLLTFPIYLSCLLLALTIAWCLLAPPTHAAFHAIRWAGVSLTSLSGWLAGLITPIGLLSLLGLAVLMAARARCRMAWHRNMLTTLAVLAALAMALHMLPGFERVVIFHGILSEGSTPARISWTLDKALAGLMLFGLYVPSTAPRPAKTWLIFAISLMLGILMLGVFSGMLNWSPKTINQVALHWLFGNLFLTTFAEEVVFRHWLQNSLAHHLAHRRFGTPMSIALAGVAFGVAHLAGGPLYALLATLAGCAYGLVYATFPSRWSPVLAHTAFNSLHFFLLTYPLSAGN</sequence>
<evidence type="ECO:0000313" key="3">
    <source>
        <dbReference type="EMBL" id="MBB5018532.1"/>
    </source>
</evidence>
<proteinExistence type="predicted"/>
<dbReference type="GO" id="GO:0080120">
    <property type="term" value="P:CAAX-box protein maturation"/>
    <property type="evidence" value="ECO:0007669"/>
    <property type="project" value="UniProtKB-ARBA"/>
</dbReference>
<feature type="transmembrane region" description="Helical" evidence="1">
    <location>
        <begin position="81"/>
        <end position="99"/>
    </location>
</feature>
<protein>
    <recommendedName>
        <fullName evidence="2">CAAX prenyl protease 2/Lysostaphin resistance protein A-like domain-containing protein</fullName>
    </recommendedName>
</protein>
<feature type="transmembrane region" description="Helical" evidence="1">
    <location>
        <begin position="45"/>
        <end position="69"/>
    </location>
</feature>
<feature type="transmembrane region" description="Helical" evidence="1">
    <location>
        <begin position="119"/>
        <end position="138"/>
    </location>
</feature>
<dbReference type="Pfam" id="PF02517">
    <property type="entry name" value="Rce1-like"/>
    <property type="match status" value="1"/>
</dbReference>
<evidence type="ECO:0000313" key="4">
    <source>
        <dbReference type="Proteomes" id="UP000575898"/>
    </source>
</evidence>
<dbReference type="AlphaFoldDB" id="A0A840MP60"/>
<name>A0A840MP60_9PROT</name>
<feature type="transmembrane region" description="Helical" evidence="1">
    <location>
        <begin position="182"/>
        <end position="204"/>
    </location>
</feature>
<comment type="caution">
    <text evidence="3">The sequence shown here is derived from an EMBL/GenBank/DDBJ whole genome shotgun (WGS) entry which is preliminary data.</text>
</comment>
<dbReference type="EMBL" id="JACHHY010000009">
    <property type="protein sequence ID" value="MBB5018532.1"/>
    <property type="molecule type" value="Genomic_DNA"/>
</dbReference>
<gene>
    <name evidence="3" type="ORF">HNQ59_001821</name>
</gene>
<keyword evidence="4" id="KW-1185">Reference proteome</keyword>
<reference evidence="3 4" key="1">
    <citation type="submission" date="2020-08" db="EMBL/GenBank/DDBJ databases">
        <title>Genomic Encyclopedia of Type Strains, Phase IV (KMG-IV): sequencing the most valuable type-strain genomes for metagenomic binning, comparative biology and taxonomic classification.</title>
        <authorList>
            <person name="Goeker M."/>
        </authorList>
    </citation>
    <scope>NUCLEOTIDE SEQUENCE [LARGE SCALE GENOMIC DNA]</scope>
    <source>
        <strain evidence="3 4">DSM 27165</strain>
    </source>
</reference>
<accession>A0A840MP60</accession>
<organism evidence="3 4">
    <name type="scientific">Chitinivorax tropicus</name>
    <dbReference type="NCBI Taxonomy" id="714531"/>
    <lineage>
        <taxon>Bacteria</taxon>
        <taxon>Pseudomonadati</taxon>
        <taxon>Pseudomonadota</taxon>
        <taxon>Betaproteobacteria</taxon>
        <taxon>Chitinivorax</taxon>
    </lineage>
</organism>
<feature type="transmembrane region" description="Helical" evidence="1">
    <location>
        <begin position="150"/>
        <end position="170"/>
    </location>
</feature>
<dbReference type="InterPro" id="IPR003675">
    <property type="entry name" value="Rce1/LyrA-like_dom"/>
</dbReference>
<dbReference type="Proteomes" id="UP000575898">
    <property type="component" value="Unassembled WGS sequence"/>
</dbReference>
<keyword evidence="1" id="KW-0812">Transmembrane</keyword>
<dbReference type="RefSeq" id="WP_184037949.1">
    <property type="nucleotide sequence ID" value="NZ_JACHHY010000009.1"/>
</dbReference>